<feature type="transmembrane region" description="Helical" evidence="2">
    <location>
        <begin position="12"/>
        <end position="30"/>
    </location>
</feature>
<evidence type="ECO:0000256" key="2">
    <source>
        <dbReference type="SAM" id="Phobius"/>
    </source>
</evidence>
<sequence>MGFLDDERGVSVQVGAVILLAFVVIAISAYQVQVVPSQNEEVEYNHNQRLQSQLQELEGTIGSMSATGDGRTVTVDLATTYPARTLFVNPPRPTGRLETVGTTQPRVSFEVRNATAANPDVDDFWDGTTRNYSTGAIAYRPNYNVYQAPPTTVVANSLVYNEYSSTTLVANQQSIFDGDSISLVALRGSLRREGGTASVNVRPVSASTTTVPVSATGSDNVTISLVSRLSPDTWRELIDETGEYSNQSGHVTAVVDNGTTTMPNGEQLYRVEFELERGQTYRLQLSRVGVGELSATEQSTNASYAVAMAETVTTEEDVNATVTVEVRDQYNNPKSGVEVNATVVGSAGGSIVDTPRTTNEDGRATFTYNTSREISGTSSKSDTVQVSFSGDPSGGFDANAPENVSTTVTVRNTDGSGTGTGVGGGGGAYSIDWQDPISSNPSPGVSTSTCSETDCTWDVGVDGDGSLDLTAVTSPNDIDGLEVEYVLNNSTVASIPPSERTDSTGPNGETGTTLTANANGTVAVYVASNGDSDVINVTVSNVSGGGGGGGNGPPIVTSASITNAPINYSDANTAQTVTVTFNESMDTSVAPTVEIQGMARSYTVSGSYANPTTWTGTANFQQDSEETTATIRVADAEDQSGNTMAPDTSNTFQVDTARPQQPSSTDFQTAPISASNASNVAVDVEFGNQPESGTVYVRITGPDGNTVVGTAPADTGSTTTTVTGIDISSLSDGTVTAESRIVDDVGNINQGGYRQARDALKDTKEPLIQTFTVSDETTDWYNPEFSVTNIVSDMTLSDVTIELVNYNGQVVDTETGAANSTVTLNDNTFNCYQCTYTIRLTATDQVGQTNSSNVTDEADGSGGGSGGGSPSADIVQRQSGSGSTFDGGTGAEFVLENTGSKDVTITDVEISVSGGSASQIREQNGGSGRTSSEVYIDAATVGYYEDSSGGGNGLSLDTRQALTTNAIIAAGDTATMSFYQFRNNGGQSVDISGRTLTVTVYFSDGSSESYTFTA</sequence>
<keyword evidence="4" id="KW-1185">Reference proteome</keyword>
<proteinExistence type="predicted"/>
<comment type="caution">
    <text evidence="3">The sequence shown here is derived from an EMBL/GenBank/DDBJ whole genome shotgun (WGS) entry which is preliminary data.</text>
</comment>
<keyword evidence="2" id="KW-1133">Transmembrane helix</keyword>
<keyword evidence="2" id="KW-0472">Membrane</keyword>
<dbReference type="Gene3D" id="2.60.40.10">
    <property type="entry name" value="Immunoglobulins"/>
    <property type="match status" value="1"/>
</dbReference>
<gene>
    <name evidence="3" type="ORF">ACFSBL_11805</name>
</gene>
<evidence type="ECO:0000313" key="4">
    <source>
        <dbReference type="Proteomes" id="UP001597034"/>
    </source>
</evidence>
<dbReference type="InterPro" id="IPR013783">
    <property type="entry name" value="Ig-like_fold"/>
</dbReference>
<dbReference type="RefSeq" id="WP_256398113.1">
    <property type="nucleotide sequence ID" value="NZ_JANHJR010000001.1"/>
</dbReference>
<evidence type="ECO:0000256" key="1">
    <source>
        <dbReference type="SAM" id="MobiDB-lite"/>
    </source>
</evidence>
<feature type="region of interest" description="Disordered" evidence="1">
    <location>
        <begin position="848"/>
        <end position="893"/>
    </location>
</feature>
<feature type="region of interest" description="Disordered" evidence="1">
    <location>
        <begin position="639"/>
        <end position="670"/>
    </location>
</feature>
<dbReference type="Proteomes" id="UP001597034">
    <property type="component" value="Unassembled WGS sequence"/>
</dbReference>
<dbReference type="EMBL" id="JBHUDO010000002">
    <property type="protein sequence ID" value="MFD1646366.1"/>
    <property type="molecule type" value="Genomic_DNA"/>
</dbReference>
<evidence type="ECO:0000313" key="3">
    <source>
        <dbReference type="EMBL" id="MFD1646366.1"/>
    </source>
</evidence>
<feature type="region of interest" description="Disordered" evidence="1">
    <location>
        <begin position="493"/>
        <end position="515"/>
    </location>
</feature>
<dbReference type="AlphaFoldDB" id="A0ABD6DNH9"/>
<protein>
    <recommendedName>
        <fullName evidence="5">Big-1 domain-containing protein</fullName>
    </recommendedName>
</protein>
<feature type="compositionally biased region" description="Gly residues" evidence="1">
    <location>
        <begin position="860"/>
        <end position="869"/>
    </location>
</feature>
<dbReference type="SUPFAM" id="SSF49373">
    <property type="entry name" value="Invasin/intimin cell-adhesion fragments"/>
    <property type="match status" value="1"/>
</dbReference>
<accession>A0ABD6DNH9</accession>
<name>A0ABD6DNH9_9EURY</name>
<keyword evidence="2" id="KW-0812">Transmembrane</keyword>
<evidence type="ECO:0008006" key="5">
    <source>
        <dbReference type="Google" id="ProtNLM"/>
    </source>
</evidence>
<dbReference type="InterPro" id="IPR008964">
    <property type="entry name" value="Invasin/intimin_cell_adhesion"/>
</dbReference>
<organism evidence="3 4">
    <name type="scientific">Haloarchaeobius litoreus</name>
    <dbReference type="NCBI Taxonomy" id="755306"/>
    <lineage>
        <taxon>Archaea</taxon>
        <taxon>Methanobacteriati</taxon>
        <taxon>Methanobacteriota</taxon>
        <taxon>Stenosarchaea group</taxon>
        <taxon>Halobacteria</taxon>
        <taxon>Halobacteriales</taxon>
        <taxon>Halorubellaceae</taxon>
        <taxon>Haloarchaeobius</taxon>
    </lineage>
</organism>
<reference evidence="3 4" key="1">
    <citation type="journal article" date="2019" name="Int. J. Syst. Evol. Microbiol.">
        <title>The Global Catalogue of Microorganisms (GCM) 10K type strain sequencing project: providing services to taxonomists for standard genome sequencing and annotation.</title>
        <authorList>
            <consortium name="The Broad Institute Genomics Platform"/>
            <consortium name="The Broad Institute Genome Sequencing Center for Infectious Disease"/>
            <person name="Wu L."/>
            <person name="Ma J."/>
        </authorList>
    </citation>
    <scope>NUCLEOTIDE SEQUENCE [LARGE SCALE GENOMIC DNA]</scope>
    <source>
        <strain evidence="3 4">CGMCC 1.10390</strain>
    </source>
</reference>